<comment type="caution">
    <text evidence="2">The sequence shown here is derived from an EMBL/GenBank/DDBJ whole genome shotgun (WGS) entry which is preliminary data.</text>
</comment>
<proteinExistence type="predicted"/>
<gene>
    <name evidence="2" type="ORF">Tco_1002991</name>
</gene>
<evidence type="ECO:0000313" key="2">
    <source>
        <dbReference type="EMBL" id="GJT59458.1"/>
    </source>
</evidence>
<reference evidence="2" key="1">
    <citation type="journal article" date="2022" name="Int. J. Mol. Sci.">
        <title>Draft Genome of Tanacetum Coccineum: Genomic Comparison of Closely Related Tanacetum-Family Plants.</title>
        <authorList>
            <person name="Yamashiro T."/>
            <person name="Shiraishi A."/>
            <person name="Nakayama K."/>
            <person name="Satake H."/>
        </authorList>
    </citation>
    <scope>NUCLEOTIDE SEQUENCE</scope>
</reference>
<feature type="region of interest" description="Disordered" evidence="1">
    <location>
        <begin position="91"/>
        <end position="120"/>
    </location>
</feature>
<evidence type="ECO:0000313" key="3">
    <source>
        <dbReference type="Proteomes" id="UP001151760"/>
    </source>
</evidence>
<evidence type="ECO:0000256" key="1">
    <source>
        <dbReference type="SAM" id="MobiDB-lite"/>
    </source>
</evidence>
<accession>A0ABQ5F7U5</accession>
<dbReference type="EMBL" id="BQNB010017112">
    <property type="protein sequence ID" value="GJT59458.1"/>
    <property type="molecule type" value="Genomic_DNA"/>
</dbReference>
<name>A0ABQ5F7U5_9ASTR</name>
<protein>
    <submittedName>
        <fullName evidence="2">Uncharacterized protein</fullName>
    </submittedName>
</protein>
<sequence>MMVMGGVCGYGWEGGWLGGWGWVGVGLGCGLVFGFGVGGGGGVGLVEGLGGFCGGYSLWREVGVEVVGVGEGVGGAEGGVKGCLGKLLKQEGDAGGESENLTKGGSRGHDRRPKGWGWRGREEDERRFGIPMVGRGLMGSHGYDLDNIECDGKDGGEIAVDEALGVECSLGDDLAIRPVVYD</sequence>
<keyword evidence="3" id="KW-1185">Reference proteome</keyword>
<dbReference type="Proteomes" id="UP001151760">
    <property type="component" value="Unassembled WGS sequence"/>
</dbReference>
<reference evidence="2" key="2">
    <citation type="submission" date="2022-01" db="EMBL/GenBank/DDBJ databases">
        <authorList>
            <person name="Yamashiro T."/>
            <person name="Shiraishi A."/>
            <person name="Satake H."/>
            <person name="Nakayama K."/>
        </authorList>
    </citation>
    <scope>NUCLEOTIDE SEQUENCE</scope>
</reference>
<organism evidence="2 3">
    <name type="scientific">Tanacetum coccineum</name>
    <dbReference type="NCBI Taxonomy" id="301880"/>
    <lineage>
        <taxon>Eukaryota</taxon>
        <taxon>Viridiplantae</taxon>
        <taxon>Streptophyta</taxon>
        <taxon>Embryophyta</taxon>
        <taxon>Tracheophyta</taxon>
        <taxon>Spermatophyta</taxon>
        <taxon>Magnoliopsida</taxon>
        <taxon>eudicotyledons</taxon>
        <taxon>Gunneridae</taxon>
        <taxon>Pentapetalae</taxon>
        <taxon>asterids</taxon>
        <taxon>campanulids</taxon>
        <taxon>Asterales</taxon>
        <taxon>Asteraceae</taxon>
        <taxon>Asteroideae</taxon>
        <taxon>Anthemideae</taxon>
        <taxon>Anthemidinae</taxon>
        <taxon>Tanacetum</taxon>
    </lineage>
</organism>